<evidence type="ECO:0000313" key="2">
    <source>
        <dbReference type="Proteomes" id="UP000032266"/>
    </source>
</evidence>
<dbReference type="AlphaFoldDB" id="A0A0C5VP44"/>
<evidence type="ECO:0000313" key="1">
    <source>
        <dbReference type="EMBL" id="AJQ96051.1"/>
    </source>
</evidence>
<protein>
    <submittedName>
        <fullName evidence="1">Uncharacterized protein</fullName>
    </submittedName>
</protein>
<name>A0A0C5VP44_9GAMM</name>
<sequence length="186" mass="20220">MPSININDVQPADIILVRGDGLQSNVISSGSCGEFSHAILVDKGGWCVEAVKPKVRRFRLSGSLSHATYGVLFRHKNIHGSYASFICEYARQFAMKGTPYDTQGAMRAGVSSGCAPLVSTSFGTLIQLNDEITKFGYHNRSLFCSELVALVYSMVGLPVTNYRPQQVTPGALAKSPYLNRIKQVVS</sequence>
<dbReference type="STRING" id="1445510.YC6258_04015"/>
<reference evidence="1 2" key="1">
    <citation type="submission" date="2014-01" db="EMBL/GenBank/DDBJ databases">
        <title>Full genme sequencing of cellulolytic bacterium Gynuella sunshinyii YC6258T gen. nov., sp. nov.</title>
        <authorList>
            <person name="Khan H."/>
            <person name="Chung E.J."/>
            <person name="Chung Y.R."/>
        </authorList>
    </citation>
    <scope>NUCLEOTIDE SEQUENCE [LARGE SCALE GENOMIC DNA]</scope>
    <source>
        <strain evidence="1 2">YC6258</strain>
    </source>
</reference>
<dbReference type="OrthoDB" id="7843671at2"/>
<dbReference type="Gene3D" id="3.90.1720.10">
    <property type="entry name" value="endopeptidase domain like (from Nostoc punctiforme)"/>
    <property type="match status" value="1"/>
</dbReference>
<dbReference type="HOGENOM" id="CLU_1452532_0_0_6"/>
<dbReference type="RefSeq" id="WP_044618162.1">
    <property type="nucleotide sequence ID" value="NZ_CP007142.1"/>
</dbReference>
<proteinExistence type="predicted"/>
<keyword evidence="2" id="KW-1185">Reference proteome</keyword>
<dbReference type="Proteomes" id="UP000032266">
    <property type="component" value="Chromosome"/>
</dbReference>
<dbReference type="KEGG" id="gsn:YC6258_04015"/>
<accession>A0A0C5VP44</accession>
<dbReference type="EMBL" id="CP007142">
    <property type="protein sequence ID" value="AJQ96051.1"/>
    <property type="molecule type" value="Genomic_DNA"/>
</dbReference>
<organism evidence="1 2">
    <name type="scientific">Gynuella sunshinyii YC6258</name>
    <dbReference type="NCBI Taxonomy" id="1445510"/>
    <lineage>
        <taxon>Bacteria</taxon>
        <taxon>Pseudomonadati</taxon>
        <taxon>Pseudomonadota</taxon>
        <taxon>Gammaproteobacteria</taxon>
        <taxon>Oceanospirillales</taxon>
        <taxon>Saccharospirillaceae</taxon>
        <taxon>Gynuella</taxon>
    </lineage>
</organism>
<dbReference type="SUPFAM" id="SSF54001">
    <property type="entry name" value="Cysteine proteinases"/>
    <property type="match status" value="1"/>
</dbReference>
<gene>
    <name evidence="1" type="ORF">YC6258_04015</name>
</gene>
<dbReference type="InterPro" id="IPR038765">
    <property type="entry name" value="Papain-like_cys_pep_sf"/>
</dbReference>